<accession>A0A6A6GHY9</accession>
<dbReference type="InterPro" id="IPR036770">
    <property type="entry name" value="Ankyrin_rpt-contain_sf"/>
</dbReference>
<keyword evidence="5" id="KW-1185">Reference proteome</keyword>
<dbReference type="PANTHER" id="PTHR24198:SF165">
    <property type="entry name" value="ANKYRIN REPEAT-CONTAINING PROTEIN-RELATED"/>
    <property type="match status" value="1"/>
</dbReference>
<dbReference type="OrthoDB" id="660555at2759"/>
<keyword evidence="2 3" id="KW-0040">ANK repeat</keyword>
<protein>
    <submittedName>
        <fullName evidence="4">Ankyrin repeat-containing domain protein</fullName>
    </submittedName>
</protein>
<dbReference type="Gene3D" id="1.25.40.20">
    <property type="entry name" value="Ankyrin repeat-containing domain"/>
    <property type="match status" value="2"/>
</dbReference>
<dbReference type="SUPFAM" id="SSF48403">
    <property type="entry name" value="Ankyrin repeat"/>
    <property type="match status" value="1"/>
</dbReference>
<gene>
    <name evidence="4" type="ORF">BDZ85DRAFT_90806</name>
</gene>
<dbReference type="Proteomes" id="UP000799538">
    <property type="component" value="Unassembled WGS sequence"/>
</dbReference>
<dbReference type="EMBL" id="ML992504">
    <property type="protein sequence ID" value="KAF2225247.1"/>
    <property type="molecule type" value="Genomic_DNA"/>
</dbReference>
<reference evidence="5" key="1">
    <citation type="journal article" date="2020" name="Stud. Mycol.">
        <title>101 Dothideomycetes genomes: A test case for predicting lifestyles and emergence of pathogens.</title>
        <authorList>
            <person name="Haridas S."/>
            <person name="Albert R."/>
            <person name="Binder M."/>
            <person name="Bloem J."/>
            <person name="LaButti K."/>
            <person name="Salamov A."/>
            <person name="Andreopoulos B."/>
            <person name="Baker S."/>
            <person name="Barry K."/>
            <person name="Bills G."/>
            <person name="Bluhm B."/>
            <person name="Cannon C."/>
            <person name="Castanera R."/>
            <person name="Culley D."/>
            <person name="Daum C."/>
            <person name="Ezra D."/>
            <person name="Gonzalez J."/>
            <person name="Henrissat B."/>
            <person name="Kuo A."/>
            <person name="Liang C."/>
            <person name="Lipzen A."/>
            <person name="Lutzoni F."/>
            <person name="Magnuson J."/>
            <person name="Mondo S."/>
            <person name="Nolan M."/>
            <person name="Ohm R."/>
            <person name="Pangilinan J."/>
            <person name="Park H.-J."/>
            <person name="Ramirez L."/>
            <person name="Alfaro M."/>
            <person name="Sun H."/>
            <person name="Tritt A."/>
            <person name="Yoshinaga Y."/>
            <person name="Zwiers L.-H."/>
            <person name="Turgeon B."/>
            <person name="Goodwin S."/>
            <person name="Spatafora J."/>
            <person name="Crous P."/>
            <person name="Grigoriev I."/>
        </authorList>
    </citation>
    <scope>NUCLEOTIDE SEQUENCE [LARGE SCALE GENOMIC DNA]</scope>
    <source>
        <strain evidence="5">CECT 20119</strain>
    </source>
</reference>
<dbReference type="SMART" id="SM00248">
    <property type="entry name" value="ANK"/>
    <property type="match status" value="5"/>
</dbReference>
<dbReference type="PROSITE" id="PS50088">
    <property type="entry name" value="ANK_REPEAT"/>
    <property type="match status" value="1"/>
</dbReference>
<evidence type="ECO:0000313" key="4">
    <source>
        <dbReference type="EMBL" id="KAF2225247.1"/>
    </source>
</evidence>
<dbReference type="Pfam" id="PF12796">
    <property type="entry name" value="Ank_2"/>
    <property type="match status" value="1"/>
</dbReference>
<evidence type="ECO:0000256" key="3">
    <source>
        <dbReference type="PROSITE-ProRule" id="PRU00023"/>
    </source>
</evidence>
<evidence type="ECO:0000256" key="2">
    <source>
        <dbReference type="ARBA" id="ARBA00023043"/>
    </source>
</evidence>
<evidence type="ECO:0000313" key="5">
    <source>
        <dbReference type="Proteomes" id="UP000799538"/>
    </source>
</evidence>
<proteinExistence type="predicted"/>
<evidence type="ECO:0000256" key="1">
    <source>
        <dbReference type="ARBA" id="ARBA00022737"/>
    </source>
</evidence>
<dbReference type="AlphaFoldDB" id="A0A6A6GHY9"/>
<name>A0A6A6GHY9_9PEZI</name>
<keyword evidence="1" id="KW-0677">Repeat</keyword>
<sequence length="610" mass="69127">MSGLFAWAVMNDHKPLLSFALDVPAVQERLSKARLNLRSIPLFGEEGGSAAHYAARSEDLTLFNLVYSQSLFNKPDSLGKTCLYIAAEQGNATIMDSILTTYENNLAHAPYLRHVKEDNRGRNPLHAAIEGGHTKCIGLLREKQFDFHSNHAAKLVVRHDQKGIYPLQFAVRSRNQDFLESCLRIISSTTKERQNLTLDPMWISLLNDALDCQLWASIDLIFRAWSHHYRACGTVQDWLTSILAGNNRSEALEKLIVVVYPHERTVVTMVCADFTSERPSVAGALCNDIIAPSDWKDLEDREFPAALHLVLATDSKELFQQLVIYNFWQFEKVFGRHDRNRISNADWFTQTCSVSMADLYIHAYVCMELRLKQDPALASGRPSANGGSLQQDIRSEAFRQDLLTSLDIRVNILAGLGADLTYRFLVYIHTLDESLLDFDPDRPDVVSNRLRDLARHFGGEFTDCRARDVLLWVLACNGLYSNMENLLRAGTVSPHVRCSRGTTPLWQVCMRGSYHCVPLLLDYRADARVRNSHSVEGKIGRFPCPMSALSSLPSELVRTTSHDDLVHIPSSSRREYQRKTLRLLEDAERIGPQVAGHVRGRTQNRHDRKR</sequence>
<organism evidence="4 5">
    <name type="scientific">Elsinoe ampelina</name>
    <dbReference type="NCBI Taxonomy" id="302913"/>
    <lineage>
        <taxon>Eukaryota</taxon>
        <taxon>Fungi</taxon>
        <taxon>Dikarya</taxon>
        <taxon>Ascomycota</taxon>
        <taxon>Pezizomycotina</taxon>
        <taxon>Dothideomycetes</taxon>
        <taxon>Dothideomycetidae</taxon>
        <taxon>Myriangiales</taxon>
        <taxon>Elsinoaceae</taxon>
        <taxon>Elsinoe</taxon>
    </lineage>
</organism>
<feature type="repeat" description="ANK" evidence="3">
    <location>
        <begin position="500"/>
        <end position="532"/>
    </location>
</feature>
<dbReference type="PANTHER" id="PTHR24198">
    <property type="entry name" value="ANKYRIN REPEAT AND PROTEIN KINASE DOMAIN-CONTAINING PROTEIN"/>
    <property type="match status" value="1"/>
</dbReference>
<dbReference type="InterPro" id="IPR002110">
    <property type="entry name" value="Ankyrin_rpt"/>
</dbReference>